<evidence type="ECO:0000256" key="21">
    <source>
        <dbReference type="PROSITE-ProRule" id="PRU00124"/>
    </source>
</evidence>
<dbReference type="FunCoup" id="A0A6P8U370">
    <property type="interactions" value="887"/>
</dbReference>
<evidence type="ECO:0000256" key="11">
    <source>
        <dbReference type="ARBA" id="ARBA00022737"/>
    </source>
</evidence>
<dbReference type="PRINTS" id="PR00764">
    <property type="entry name" value="COMPLEMENTC9"/>
</dbReference>
<dbReference type="PROSITE" id="PS50092">
    <property type="entry name" value="TSP1"/>
    <property type="match status" value="2"/>
</dbReference>
<dbReference type="Gene3D" id="2.20.100.10">
    <property type="entry name" value="Thrombospondin type-1 (TSP1) repeat"/>
    <property type="match status" value="2"/>
</dbReference>
<evidence type="ECO:0000256" key="8">
    <source>
        <dbReference type="ARBA" id="ARBA00022588"/>
    </source>
</evidence>
<evidence type="ECO:0000256" key="18">
    <source>
        <dbReference type="ARBA" id="ARBA00023162"/>
    </source>
</evidence>
<evidence type="ECO:0000256" key="6">
    <source>
        <dbReference type="ARBA" id="ARBA00022536"/>
    </source>
</evidence>
<dbReference type="InterPro" id="IPR023415">
    <property type="entry name" value="LDLR_class-A_CS"/>
</dbReference>
<keyword evidence="9" id="KW-0812">Transmembrane</keyword>
<dbReference type="KEGG" id="gacu:117545462"/>
<keyword evidence="8" id="KW-0399">Innate immunity</keyword>
<proteinExistence type="inferred from homology"/>
<evidence type="ECO:0000313" key="23">
    <source>
        <dbReference type="Proteomes" id="UP000515161"/>
    </source>
</evidence>
<dbReference type="InterPro" id="IPR020863">
    <property type="entry name" value="MACPF_CS"/>
</dbReference>
<dbReference type="OrthoDB" id="6150863at2759"/>
<evidence type="ECO:0000256" key="20">
    <source>
        <dbReference type="ARBA" id="ARBA00023298"/>
    </source>
</evidence>
<dbReference type="Proteomes" id="UP000515161">
    <property type="component" value="Unplaced"/>
</dbReference>
<dbReference type="Pfam" id="PF00090">
    <property type="entry name" value="TSP_1"/>
    <property type="match status" value="2"/>
</dbReference>
<evidence type="ECO:0000256" key="16">
    <source>
        <dbReference type="ARBA" id="ARBA00023136"/>
    </source>
</evidence>
<dbReference type="InterPro" id="IPR048831">
    <property type="entry name" value="C8A_B_C6_EGF-like"/>
</dbReference>
<dbReference type="GO" id="GO:0031640">
    <property type="term" value="P:killing of cells of another organism"/>
    <property type="evidence" value="ECO:0007669"/>
    <property type="project" value="UniProtKB-KW"/>
</dbReference>
<evidence type="ECO:0000256" key="2">
    <source>
        <dbReference type="ARBA" id="ARBA00004613"/>
    </source>
</evidence>
<dbReference type="Pfam" id="PF21195">
    <property type="entry name" value="EGF_C8A_B_C6"/>
    <property type="match status" value="1"/>
</dbReference>
<gene>
    <name evidence="24" type="primary">c8a</name>
</gene>
<dbReference type="AlphaFoldDB" id="A0A6P8U370"/>
<evidence type="ECO:0000256" key="5">
    <source>
        <dbReference type="ARBA" id="ARBA00022525"/>
    </source>
</evidence>
<name>A0A6P8U370_GYMAC</name>
<dbReference type="PANTHER" id="PTHR45742:SF1">
    <property type="entry name" value="COMPLEMENT COMPONENT C8 ALPHA CHAIN"/>
    <property type="match status" value="1"/>
</dbReference>
<evidence type="ECO:0000256" key="14">
    <source>
        <dbReference type="ARBA" id="ARBA00022875"/>
    </source>
</evidence>
<dbReference type="PROSITE" id="PS00022">
    <property type="entry name" value="EGF_1"/>
    <property type="match status" value="1"/>
</dbReference>
<dbReference type="Pfam" id="PF01823">
    <property type="entry name" value="MACPF"/>
    <property type="match status" value="1"/>
</dbReference>
<evidence type="ECO:0000256" key="10">
    <source>
        <dbReference type="ARBA" id="ARBA00022729"/>
    </source>
</evidence>
<keyword evidence="12" id="KW-0204">Cytolysis</keyword>
<keyword evidence="13" id="KW-0391">Immunity</keyword>
<keyword evidence="23" id="KW-1185">Reference proteome</keyword>
<evidence type="ECO:0000256" key="4">
    <source>
        <dbReference type="ARBA" id="ARBA00022452"/>
    </source>
</evidence>
<dbReference type="InterPro" id="IPR020864">
    <property type="entry name" value="MACPF"/>
</dbReference>
<protein>
    <submittedName>
        <fullName evidence="24">Complement component C8 alpha chain</fullName>
    </submittedName>
</protein>
<dbReference type="PROSITE" id="PS00279">
    <property type="entry name" value="MACPF_1"/>
    <property type="match status" value="1"/>
</dbReference>
<sequence length="612" mass="68475">MWYLNPKDYLLIFSMERYLNLLLTLCTLHLALHLSPAVSASRTPWTTADESLAVARSARAVNKPNPINCKLGRWSSWTPCNSCTEQRVRFRHIEKPSQFGGTECFETLWDKLACPTVTTQCMLTDYCGESFTCNETGRCISQSLRCNGELDCEGFSDEDNCEEIRRREDKCSTFLPIPGAERGTQGYNSLTGGFVDHVLDPMYFGGKCEYVYNGEWRKFLYDAFCENLHYNEDEKNYRKPYNYHTYHFVAHAMSEGSHEYYEDMTSVLEARKTMSSSNGGFTVGVYYVEVGLTSSQESEFLKNITQHKSQELGFIRLFSKVQTAHFKMRSNELMLHEDFYISLMELPEQYDFGMYSRFFSTFGTHYVTEGTMGGTLEYIVVVNKTSMASSNIDGTQAGRCFGGSIGVSYPIDGSNSVDFKVGGKGCKKKGTFSAGKGSDSAIIEDIVTLVKGGNTYSSSGLLAIRDPDTYRNWGASLKYNPTLIEYETMPIYELVRLSTAAEHSGTRLANLERGLDEYLQQFDSCRCAPCRHNGIPVLRGTSCVCICKSGFQGEACEETLRGDTRTDGSWSCWGAWTACASGRKTRTRTCDNPAPDGGGATCRGSSSQTQYC</sequence>
<dbReference type="SUPFAM" id="SSF82895">
    <property type="entry name" value="TSP-1 type 1 repeat"/>
    <property type="match status" value="2"/>
</dbReference>
<dbReference type="SMART" id="SM00209">
    <property type="entry name" value="TSP1"/>
    <property type="match status" value="2"/>
</dbReference>
<keyword evidence="11" id="KW-0677">Repeat</keyword>
<comment type="caution">
    <text evidence="21">Lacks conserved residue(s) required for the propagation of feature annotation.</text>
</comment>
<dbReference type="PANTHER" id="PTHR45742">
    <property type="entry name" value="COMPLEMENT COMPONENT C6"/>
    <property type="match status" value="1"/>
</dbReference>
<dbReference type="GO" id="GO:0044218">
    <property type="term" value="C:other organism cell membrane"/>
    <property type="evidence" value="ECO:0007669"/>
    <property type="project" value="UniProtKB-KW"/>
</dbReference>
<dbReference type="PROSITE" id="PS50068">
    <property type="entry name" value="LDLRA_2"/>
    <property type="match status" value="1"/>
</dbReference>
<organism evidence="23 24">
    <name type="scientific">Gymnodraco acuticeps</name>
    <name type="common">Antarctic dragonfish</name>
    <dbReference type="NCBI Taxonomy" id="8218"/>
    <lineage>
        <taxon>Eukaryota</taxon>
        <taxon>Metazoa</taxon>
        <taxon>Chordata</taxon>
        <taxon>Craniata</taxon>
        <taxon>Vertebrata</taxon>
        <taxon>Euteleostomi</taxon>
        <taxon>Actinopterygii</taxon>
        <taxon>Neopterygii</taxon>
        <taxon>Teleostei</taxon>
        <taxon>Neoteleostei</taxon>
        <taxon>Acanthomorphata</taxon>
        <taxon>Eupercaria</taxon>
        <taxon>Perciformes</taxon>
        <taxon>Notothenioidei</taxon>
        <taxon>Bathydraconidae</taxon>
        <taxon>Gymnodraco</taxon>
    </lineage>
</organism>
<keyword evidence="20" id="KW-1053">Target membrane</keyword>
<evidence type="ECO:0000256" key="13">
    <source>
        <dbReference type="ARBA" id="ARBA00022859"/>
    </source>
</evidence>
<dbReference type="Gene3D" id="2.10.25.10">
    <property type="entry name" value="Laminin"/>
    <property type="match status" value="1"/>
</dbReference>
<keyword evidence="14" id="KW-0180">Complement pathway</keyword>
<keyword evidence="7" id="KW-1052">Target cell membrane</keyword>
<dbReference type="GO" id="GO:0005579">
    <property type="term" value="C:membrane attack complex"/>
    <property type="evidence" value="ECO:0007669"/>
    <property type="project" value="UniProtKB-KW"/>
</dbReference>
<evidence type="ECO:0000256" key="1">
    <source>
        <dbReference type="ARBA" id="ARBA00004276"/>
    </source>
</evidence>
<keyword evidence="6" id="KW-0245">EGF-like domain</keyword>
<dbReference type="InterPro" id="IPR036055">
    <property type="entry name" value="LDL_receptor-like_sf"/>
</dbReference>
<keyword evidence="19" id="KW-0325">Glycoprotein</keyword>
<dbReference type="InterPro" id="IPR000742">
    <property type="entry name" value="EGF"/>
</dbReference>
<dbReference type="PROSITE" id="PS01186">
    <property type="entry name" value="EGF_2"/>
    <property type="match status" value="1"/>
</dbReference>
<dbReference type="InterPro" id="IPR002172">
    <property type="entry name" value="LDrepeatLR_classA_rpt"/>
</dbReference>
<reference evidence="24" key="1">
    <citation type="submission" date="2025-08" db="UniProtKB">
        <authorList>
            <consortium name="RefSeq"/>
        </authorList>
    </citation>
    <scope>IDENTIFICATION</scope>
</reference>
<dbReference type="PRINTS" id="PR01705">
    <property type="entry name" value="TSP1REPEAT"/>
</dbReference>
<keyword evidence="10" id="KW-0732">Signal</keyword>
<dbReference type="InterPro" id="IPR001862">
    <property type="entry name" value="MAC_perforin"/>
</dbReference>
<dbReference type="InterPro" id="IPR036383">
    <property type="entry name" value="TSP1_rpt_sf"/>
</dbReference>
<evidence type="ECO:0000256" key="15">
    <source>
        <dbReference type="ARBA" id="ARBA00023058"/>
    </source>
</evidence>
<dbReference type="CTD" id="731"/>
<comment type="subcellular location">
    <subcellularLocation>
        <location evidence="2">Secreted</location>
    </subcellularLocation>
    <subcellularLocation>
        <location evidence="1">Target cell membrane</location>
        <topology evidence="1">Multi-pass membrane protein</topology>
    </subcellularLocation>
</comment>
<dbReference type="GO" id="GO:0006958">
    <property type="term" value="P:complement activation, classical pathway"/>
    <property type="evidence" value="ECO:0007669"/>
    <property type="project" value="UniProtKB-KW"/>
</dbReference>
<dbReference type="SUPFAM" id="SSF57424">
    <property type="entry name" value="LDL receptor-like module"/>
    <property type="match status" value="1"/>
</dbReference>
<dbReference type="CDD" id="cd00112">
    <property type="entry name" value="LDLa"/>
    <property type="match status" value="1"/>
</dbReference>
<keyword evidence="16" id="KW-0472">Membrane</keyword>
<dbReference type="Gene3D" id="4.10.400.10">
    <property type="entry name" value="Low-density Lipoprotein Receptor"/>
    <property type="match status" value="1"/>
</dbReference>
<evidence type="ECO:0000256" key="7">
    <source>
        <dbReference type="ARBA" id="ARBA00022537"/>
    </source>
</evidence>
<dbReference type="PROSITE" id="PS51412">
    <property type="entry name" value="MACPF_2"/>
    <property type="match status" value="1"/>
</dbReference>
<evidence type="ECO:0000313" key="24">
    <source>
        <dbReference type="RefSeq" id="XP_034071124.1"/>
    </source>
</evidence>
<dbReference type="GeneID" id="117545462"/>
<dbReference type="Pfam" id="PF00057">
    <property type="entry name" value="Ldl_recept_a"/>
    <property type="match status" value="1"/>
</dbReference>
<evidence type="ECO:0000256" key="12">
    <source>
        <dbReference type="ARBA" id="ARBA00022852"/>
    </source>
</evidence>
<keyword evidence="4" id="KW-1134">Transmembrane beta strand</keyword>
<feature type="disulfide bond" evidence="21">
    <location>
        <begin position="127"/>
        <end position="139"/>
    </location>
</feature>
<evidence type="ECO:0000256" key="3">
    <source>
        <dbReference type="ARBA" id="ARBA00009214"/>
    </source>
</evidence>
<evidence type="ECO:0000256" key="9">
    <source>
        <dbReference type="ARBA" id="ARBA00022692"/>
    </source>
</evidence>
<evidence type="ECO:0000256" key="19">
    <source>
        <dbReference type="ARBA" id="ARBA00023180"/>
    </source>
</evidence>
<feature type="disulfide bond" evidence="21">
    <location>
        <begin position="146"/>
        <end position="161"/>
    </location>
</feature>
<keyword evidence="15" id="KW-0473">Membrane attack complex</keyword>
<dbReference type="SMART" id="SM00457">
    <property type="entry name" value="MACPF"/>
    <property type="match status" value="1"/>
</dbReference>
<evidence type="ECO:0000259" key="22">
    <source>
        <dbReference type="PROSITE" id="PS51412"/>
    </source>
</evidence>
<dbReference type="GO" id="GO:0006957">
    <property type="term" value="P:complement activation, alternative pathway"/>
    <property type="evidence" value="ECO:0007669"/>
    <property type="project" value="UniProtKB-KW"/>
</dbReference>
<keyword evidence="5" id="KW-0964">Secreted</keyword>
<dbReference type="RefSeq" id="XP_034071124.1">
    <property type="nucleotide sequence ID" value="XM_034215233.1"/>
</dbReference>
<keyword evidence="17 21" id="KW-1015">Disulfide bond</keyword>
<accession>A0A6P8U370</accession>
<dbReference type="InParanoid" id="A0A6P8U370"/>
<dbReference type="GO" id="GO:0005576">
    <property type="term" value="C:extracellular region"/>
    <property type="evidence" value="ECO:0007669"/>
    <property type="project" value="UniProtKB-SubCell"/>
</dbReference>
<dbReference type="PROSITE" id="PS01209">
    <property type="entry name" value="LDLRA_1"/>
    <property type="match status" value="1"/>
</dbReference>
<dbReference type="SMART" id="SM00192">
    <property type="entry name" value="LDLa"/>
    <property type="match status" value="1"/>
</dbReference>
<evidence type="ECO:0000256" key="17">
    <source>
        <dbReference type="ARBA" id="ARBA00023157"/>
    </source>
</evidence>
<dbReference type="InterPro" id="IPR000884">
    <property type="entry name" value="TSP1_rpt"/>
</dbReference>
<comment type="similarity">
    <text evidence="3">Belongs to the complement C6/C7/C8/C9 family.</text>
</comment>
<keyword evidence="18" id="KW-0179">Complement alternate pathway</keyword>
<feature type="domain" description="MACPF" evidence="22">
    <location>
        <begin position="167"/>
        <end position="526"/>
    </location>
</feature>